<comment type="caution">
    <text evidence="13">The sequence shown here is derived from an EMBL/GenBank/DDBJ whole genome shotgun (WGS) entry which is preliminary data.</text>
</comment>
<dbReference type="InterPro" id="IPR004413">
    <property type="entry name" value="GatB"/>
</dbReference>
<comment type="subunit">
    <text evidence="2 11">Heterotrimer of A, B and C subunits.</text>
</comment>
<dbReference type="NCBIfam" id="NF004014">
    <property type="entry name" value="PRK05477.1-4"/>
    <property type="match status" value="1"/>
</dbReference>
<dbReference type="SUPFAM" id="SSF55931">
    <property type="entry name" value="Glutamine synthetase/guanido kinase"/>
    <property type="match status" value="1"/>
</dbReference>
<keyword evidence="6 11" id="KW-0067">ATP-binding</keyword>
<evidence type="ECO:0000256" key="5">
    <source>
        <dbReference type="ARBA" id="ARBA00022741"/>
    </source>
</evidence>
<proteinExistence type="inferred from homology"/>
<dbReference type="SMART" id="SM00845">
    <property type="entry name" value="GatB_Yqey"/>
    <property type="match status" value="1"/>
</dbReference>
<dbReference type="GO" id="GO:0005524">
    <property type="term" value="F:ATP binding"/>
    <property type="evidence" value="ECO:0007669"/>
    <property type="project" value="UniProtKB-KW"/>
</dbReference>
<comment type="similarity">
    <text evidence="1 11">Belongs to the GatB/GatE family. GatB subfamily.</text>
</comment>
<dbReference type="Pfam" id="PF02637">
    <property type="entry name" value="GatB_Yqey"/>
    <property type="match status" value="1"/>
</dbReference>
<dbReference type="GO" id="GO:0050566">
    <property type="term" value="F:asparaginyl-tRNA synthase (glutamine-hydrolyzing) activity"/>
    <property type="evidence" value="ECO:0007669"/>
    <property type="project" value="RHEA"/>
</dbReference>
<dbReference type="FunFam" id="1.10.10.410:FF:000001">
    <property type="entry name" value="Aspartyl/glutamyl-tRNA(Asn/Gln) amidotransferase subunit B"/>
    <property type="match status" value="1"/>
</dbReference>
<evidence type="ECO:0000256" key="6">
    <source>
        <dbReference type="ARBA" id="ARBA00022840"/>
    </source>
</evidence>
<dbReference type="GO" id="GO:0006412">
    <property type="term" value="P:translation"/>
    <property type="evidence" value="ECO:0007669"/>
    <property type="project" value="UniProtKB-UniRule"/>
</dbReference>
<feature type="domain" description="Asn/Gln amidotransferase" evidence="12">
    <location>
        <begin position="332"/>
        <end position="482"/>
    </location>
</feature>
<keyword evidence="14" id="KW-1185">Reference proteome</keyword>
<dbReference type="InterPro" id="IPR017959">
    <property type="entry name" value="Asn/Gln-tRNA_amidoTrfase_suB/E"/>
</dbReference>
<dbReference type="InterPro" id="IPR014746">
    <property type="entry name" value="Gln_synth/guanido_kin_cat_dom"/>
</dbReference>
<evidence type="ECO:0000256" key="9">
    <source>
        <dbReference type="ARBA" id="ARBA00047380"/>
    </source>
</evidence>
<dbReference type="InterPro" id="IPR023168">
    <property type="entry name" value="GatB_Yqey_C_2"/>
</dbReference>
<dbReference type="EMBL" id="VLLE01000003">
    <property type="protein sequence ID" value="TWI83529.1"/>
    <property type="molecule type" value="Genomic_DNA"/>
</dbReference>
<keyword evidence="4 11" id="KW-0436">Ligase</keyword>
<keyword evidence="7 11" id="KW-0648">Protein biosynthesis</keyword>
<evidence type="ECO:0000256" key="3">
    <source>
        <dbReference type="ARBA" id="ARBA00016923"/>
    </source>
</evidence>
<evidence type="ECO:0000256" key="2">
    <source>
        <dbReference type="ARBA" id="ARBA00011123"/>
    </source>
</evidence>
<accession>A0A562SQJ2</accession>
<dbReference type="PANTHER" id="PTHR11659">
    <property type="entry name" value="GLUTAMYL-TRNA GLN AMIDOTRANSFERASE SUBUNIT B MITOCHONDRIAL AND PROKARYOTIC PET112-RELATED"/>
    <property type="match status" value="1"/>
</dbReference>
<dbReference type="EC" id="6.3.5.-" evidence="11"/>
<name>A0A562SQJ2_9BACT</name>
<comment type="function">
    <text evidence="8 11">Allows the formation of correctly charged Asn-tRNA(Asn) or Gln-tRNA(Gln) through the transamidation of misacylated Asp-tRNA(Asn) or Glu-tRNA(Gln) in organisms which lack either or both of asparaginyl-tRNA or glutaminyl-tRNA synthetases. The reaction takes place in the presence of glutamine and ATP through an activated phospho-Asp-tRNA(Asn) or phospho-Glu-tRNA(Gln).</text>
</comment>
<dbReference type="InterPro" id="IPR017958">
    <property type="entry name" value="Gln-tRNA_amidoTrfase_suB_CS"/>
</dbReference>
<evidence type="ECO:0000256" key="7">
    <source>
        <dbReference type="ARBA" id="ARBA00022917"/>
    </source>
</evidence>
<evidence type="ECO:0000256" key="11">
    <source>
        <dbReference type="HAMAP-Rule" id="MF_00121"/>
    </source>
</evidence>
<dbReference type="Pfam" id="PF02934">
    <property type="entry name" value="GatB_N"/>
    <property type="match status" value="1"/>
</dbReference>
<dbReference type="NCBIfam" id="TIGR00133">
    <property type="entry name" value="gatB"/>
    <property type="match status" value="1"/>
</dbReference>
<evidence type="ECO:0000259" key="12">
    <source>
        <dbReference type="SMART" id="SM00845"/>
    </source>
</evidence>
<dbReference type="InterPro" id="IPR042114">
    <property type="entry name" value="GatB_C_1"/>
</dbReference>
<dbReference type="GO" id="GO:0016740">
    <property type="term" value="F:transferase activity"/>
    <property type="evidence" value="ECO:0007669"/>
    <property type="project" value="UniProtKB-KW"/>
</dbReference>
<evidence type="ECO:0000256" key="4">
    <source>
        <dbReference type="ARBA" id="ARBA00022598"/>
    </source>
</evidence>
<sequence length="484" mass="53962">MSNYSEKYEAVVGLEVHAQLLTKSKLFCGDDASFGALPNTHVSPIVLAHPGTLPKLNKDAIALAVRMGLACNCTIERKNYFARKHYFYPDLPKGYQLSQHTTPICVGGFVKIKTAAGERNIQLNRIHMEEDAGKSMHDQDEQYSVVDYNRAGVPLIEIVSEPDLHSGDEAAAYLTEIRKLVRTLNVCDGNMEEGSLRCDANISIRLKGDPKLGTKVEIKNLNSIRFLKKAIDHEVMRMIEMKEKGETILQQTRGFNPDTETTFAIRTKEDADDYRYMADPDLPPFVITDEFIADIQASLPELSEQKKERFMQQYGLPAYDAGLLSEDVELAAYFEDAAKAITAYKQIANWLLGPVKSVLNEEGKEINQLTLTPQQLAAVIQLVEEGKVSHTMAVQKLFPALLQSTNGSSAEQLAQELNLLQERNEDALQQLIEEVLSSMPQKVTEYKKGKKGLLGLFVGEVMKKSKGKADPKLLNQLVTEKLAN</sequence>
<dbReference type="OrthoDB" id="9804078at2"/>
<dbReference type="NCBIfam" id="NF004012">
    <property type="entry name" value="PRK05477.1-2"/>
    <property type="match status" value="1"/>
</dbReference>
<keyword evidence="5 11" id="KW-0547">Nucleotide-binding</keyword>
<evidence type="ECO:0000256" key="1">
    <source>
        <dbReference type="ARBA" id="ARBA00005306"/>
    </source>
</evidence>
<keyword evidence="13" id="KW-0808">Transferase</keyword>
<dbReference type="HAMAP" id="MF_00121">
    <property type="entry name" value="GatB"/>
    <property type="match status" value="1"/>
</dbReference>
<gene>
    <name evidence="11" type="primary">gatB</name>
    <name evidence="13" type="ORF">IQ13_1641</name>
</gene>
<evidence type="ECO:0000313" key="14">
    <source>
        <dbReference type="Proteomes" id="UP000316167"/>
    </source>
</evidence>
<evidence type="ECO:0000256" key="10">
    <source>
        <dbReference type="ARBA" id="ARBA00047913"/>
    </source>
</evidence>
<dbReference type="SUPFAM" id="SSF89095">
    <property type="entry name" value="GatB/YqeY motif"/>
    <property type="match status" value="1"/>
</dbReference>
<protein>
    <recommendedName>
        <fullName evidence="3 11">Aspartyl/glutamyl-tRNA(Asn/Gln) amidotransferase subunit B</fullName>
        <shortName evidence="11">Asp/Glu-ADT subunit B</shortName>
        <ecNumber evidence="11">6.3.5.-</ecNumber>
    </recommendedName>
</protein>
<dbReference type="RefSeq" id="WP_144885756.1">
    <property type="nucleotide sequence ID" value="NZ_VLLE01000003.1"/>
</dbReference>
<comment type="catalytic activity">
    <reaction evidence="9 11">
        <text>L-aspartyl-tRNA(Asn) + L-glutamine + ATP + H2O = L-asparaginyl-tRNA(Asn) + L-glutamate + ADP + phosphate + 2 H(+)</text>
        <dbReference type="Rhea" id="RHEA:14513"/>
        <dbReference type="Rhea" id="RHEA-COMP:9674"/>
        <dbReference type="Rhea" id="RHEA-COMP:9677"/>
        <dbReference type="ChEBI" id="CHEBI:15377"/>
        <dbReference type="ChEBI" id="CHEBI:15378"/>
        <dbReference type="ChEBI" id="CHEBI:29985"/>
        <dbReference type="ChEBI" id="CHEBI:30616"/>
        <dbReference type="ChEBI" id="CHEBI:43474"/>
        <dbReference type="ChEBI" id="CHEBI:58359"/>
        <dbReference type="ChEBI" id="CHEBI:78515"/>
        <dbReference type="ChEBI" id="CHEBI:78516"/>
        <dbReference type="ChEBI" id="CHEBI:456216"/>
    </reaction>
</comment>
<dbReference type="Gene3D" id="1.10.10.410">
    <property type="match status" value="1"/>
</dbReference>
<reference evidence="13 14" key="1">
    <citation type="journal article" date="2015" name="Stand. Genomic Sci.">
        <title>Genomic Encyclopedia of Bacterial and Archaeal Type Strains, Phase III: the genomes of soil and plant-associated and newly described type strains.</title>
        <authorList>
            <person name="Whitman W.B."/>
            <person name="Woyke T."/>
            <person name="Klenk H.P."/>
            <person name="Zhou Y."/>
            <person name="Lilburn T.G."/>
            <person name="Beck B.J."/>
            <person name="De Vos P."/>
            <person name="Vandamme P."/>
            <person name="Eisen J.A."/>
            <person name="Garrity G."/>
            <person name="Hugenholtz P."/>
            <person name="Kyrpides N.C."/>
        </authorList>
    </citation>
    <scope>NUCLEOTIDE SEQUENCE [LARGE SCALE GENOMIC DNA]</scope>
    <source>
        <strain evidence="13 14">CGMCC 1.7271</strain>
    </source>
</reference>
<dbReference type="Proteomes" id="UP000316167">
    <property type="component" value="Unassembled WGS sequence"/>
</dbReference>
<evidence type="ECO:0000313" key="13">
    <source>
        <dbReference type="EMBL" id="TWI83529.1"/>
    </source>
</evidence>
<comment type="catalytic activity">
    <reaction evidence="10 11">
        <text>L-glutamyl-tRNA(Gln) + L-glutamine + ATP + H2O = L-glutaminyl-tRNA(Gln) + L-glutamate + ADP + phosphate + H(+)</text>
        <dbReference type="Rhea" id="RHEA:17521"/>
        <dbReference type="Rhea" id="RHEA-COMP:9681"/>
        <dbReference type="Rhea" id="RHEA-COMP:9684"/>
        <dbReference type="ChEBI" id="CHEBI:15377"/>
        <dbReference type="ChEBI" id="CHEBI:15378"/>
        <dbReference type="ChEBI" id="CHEBI:29985"/>
        <dbReference type="ChEBI" id="CHEBI:30616"/>
        <dbReference type="ChEBI" id="CHEBI:43474"/>
        <dbReference type="ChEBI" id="CHEBI:58359"/>
        <dbReference type="ChEBI" id="CHEBI:78520"/>
        <dbReference type="ChEBI" id="CHEBI:78521"/>
        <dbReference type="ChEBI" id="CHEBI:456216"/>
    </reaction>
</comment>
<dbReference type="AlphaFoldDB" id="A0A562SQJ2"/>
<evidence type="ECO:0000256" key="8">
    <source>
        <dbReference type="ARBA" id="ARBA00024799"/>
    </source>
</evidence>
<dbReference type="InterPro" id="IPR006075">
    <property type="entry name" value="Asn/Gln-tRNA_Trfase_suB/E_cat"/>
</dbReference>
<organism evidence="13 14">
    <name type="scientific">Lacibacter cauensis</name>
    <dbReference type="NCBI Taxonomy" id="510947"/>
    <lineage>
        <taxon>Bacteria</taxon>
        <taxon>Pseudomonadati</taxon>
        <taxon>Bacteroidota</taxon>
        <taxon>Chitinophagia</taxon>
        <taxon>Chitinophagales</taxon>
        <taxon>Chitinophagaceae</taxon>
        <taxon>Lacibacter</taxon>
    </lineage>
</organism>
<dbReference type="Gene3D" id="1.10.150.380">
    <property type="entry name" value="GatB domain, N-terminal subdomain"/>
    <property type="match status" value="1"/>
</dbReference>
<dbReference type="PROSITE" id="PS01234">
    <property type="entry name" value="GATB"/>
    <property type="match status" value="1"/>
</dbReference>
<dbReference type="InterPro" id="IPR018027">
    <property type="entry name" value="Asn/Gln_amidotransferase"/>
</dbReference>
<dbReference type="InterPro" id="IPR003789">
    <property type="entry name" value="Asn/Gln_tRNA_amidoTrase-B-like"/>
</dbReference>
<dbReference type="GO" id="GO:0050567">
    <property type="term" value="F:glutaminyl-tRNA synthase (glutamine-hydrolyzing) activity"/>
    <property type="evidence" value="ECO:0007669"/>
    <property type="project" value="UniProtKB-UniRule"/>
</dbReference>